<dbReference type="PROSITE" id="PS50303">
    <property type="entry name" value="PUM_HD"/>
    <property type="match status" value="1"/>
</dbReference>
<evidence type="ECO:0000256" key="4">
    <source>
        <dbReference type="SAM" id="MobiDB-lite"/>
    </source>
</evidence>
<dbReference type="InterPro" id="IPR001313">
    <property type="entry name" value="Pumilio_RNA-bd_rpt"/>
</dbReference>
<dbReference type="PANTHER" id="PTHR13389">
    <property type="entry name" value="PUMILIO HOMOLOG 3"/>
    <property type="match status" value="1"/>
</dbReference>
<feature type="repeat" description="Pumilio" evidence="3">
    <location>
        <begin position="261"/>
        <end position="296"/>
    </location>
</feature>
<feature type="region of interest" description="Disordered" evidence="4">
    <location>
        <begin position="114"/>
        <end position="151"/>
    </location>
</feature>
<evidence type="ECO:0000313" key="6">
    <source>
        <dbReference type="EMBL" id="KAK0393302.1"/>
    </source>
</evidence>
<dbReference type="InterPro" id="IPR011989">
    <property type="entry name" value="ARM-like"/>
</dbReference>
<dbReference type="SMART" id="SM00025">
    <property type="entry name" value="Pumilio"/>
    <property type="match status" value="6"/>
</dbReference>
<dbReference type="SUPFAM" id="SSF48371">
    <property type="entry name" value="ARM repeat"/>
    <property type="match status" value="1"/>
</dbReference>
<evidence type="ECO:0000313" key="7">
    <source>
        <dbReference type="Proteomes" id="UP001175271"/>
    </source>
</evidence>
<proteinExistence type="predicted"/>
<sequence length="707" mass="79995">MAKPKTIVKAKGKGKAGTAKKKFASLEEKKKKGVKLNQVERKKMRKINANKASKADEPQVTLTDAEERLFKRNKLDNIENVEVVNEKKKRVSFSNKLELTKEFTKKDVVEAKPSTAAPGRSILAKKDGAKKKATGAAKATKQPEESKVEGGKIIKKKAPKLQVTRKVKEALMTMDRKQRKAFLLQLKSKKQPNFESAQESKKLWEKIRSSKTSEAEREKCFDKLAQLVKGKAASLLYAHDTCRVLQCLLDKPQHREQLFQELTPELLRMTKSKYAIFFLQKLLRLANKSQRDIIINAMSGHCVKLLKNTTASGALETVFNDYATASQRFAIASEFYGTDFQLYRDEVGTENLGEIFEKYPTKKKAILGNIRETLEVVVDKETVKHTLTHRLLREYITHCTHEERDSLISIIYERLPEILHTPDGAFVSMQCVWHGTVKERKVMVKNFKDCIVAACKERYGHRVLLALFDSVDDTVLVNKHIISEIGNNIADVCQDKFGQKVLHYLVHPRDEYFLKSIVELLATGDGNAHSKKKPADRYSELFAGIVEPLLTYMAANMRELLFNPVTVDLVWSTLQGTSKSDLFERKISNELRAACYAAIAEIANEEFIPMNEGQYHLVEDMFTHLALMKIMRSEANHEVKLSDYLADIPAEQLRAFIGCQKGCFVLVAMLEHGSEKAQKAVKAAVKPSFLSKYNNKGAGVLLKKLKA</sequence>
<dbReference type="GO" id="GO:0006417">
    <property type="term" value="P:regulation of translation"/>
    <property type="evidence" value="ECO:0007669"/>
    <property type="project" value="TreeGrafter"/>
</dbReference>
<dbReference type="PROSITE" id="PS50302">
    <property type="entry name" value="PUM"/>
    <property type="match status" value="2"/>
</dbReference>
<dbReference type="GO" id="GO:0003729">
    <property type="term" value="F:mRNA binding"/>
    <property type="evidence" value="ECO:0007669"/>
    <property type="project" value="TreeGrafter"/>
</dbReference>
<keyword evidence="7" id="KW-1185">Reference proteome</keyword>
<accession>A0AA39LDK7</accession>
<dbReference type="Gene3D" id="1.25.10.10">
    <property type="entry name" value="Leucine-rich Repeat Variant"/>
    <property type="match status" value="1"/>
</dbReference>
<gene>
    <name evidence="6" type="ORF">QR680_000142</name>
</gene>
<comment type="caution">
    <text evidence="6">The sequence shown here is derived from an EMBL/GenBank/DDBJ whole genome shotgun (WGS) entry which is preliminary data.</text>
</comment>
<feature type="compositionally biased region" description="Basic and acidic residues" evidence="4">
    <location>
        <begin position="141"/>
        <end position="151"/>
    </location>
</feature>
<protein>
    <recommendedName>
        <fullName evidence="5">PUM-HD domain-containing protein</fullName>
    </recommendedName>
</protein>
<keyword evidence="1" id="KW-0677">Repeat</keyword>
<dbReference type="InterPro" id="IPR033133">
    <property type="entry name" value="PUM-HD"/>
</dbReference>
<evidence type="ECO:0000259" key="5">
    <source>
        <dbReference type="PROSITE" id="PS50303"/>
    </source>
</evidence>
<dbReference type="EMBL" id="JAUCMV010000005">
    <property type="protein sequence ID" value="KAK0393302.1"/>
    <property type="molecule type" value="Genomic_DNA"/>
</dbReference>
<dbReference type="InterPro" id="IPR016024">
    <property type="entry name" value="ARM-type_fold"/>
</dbReference>
<feature type="repeat" description="Pumilio" evidence="3">
    <location>
        <begin position="484"/>
        <end position="519"/>
    </location>
</feature>
<dbReference type="Proteomes" id="UP001175271">
    <property type="component" value="Unassembled WGS sequence"/>
</dbReference>
<dbReference type="InterPro" id="IPR012959">
    <property type="entry name" value="CPL_dom"/>
</dbReference>
<evidence type="ECO:0000256" key="2">
    <source>
        <dbReference type="ARBA" id="ARBA00022884"/>
    </source>
</evidence>
<dbReference type="InterPro" id="IPR040059">
    <property type="entry name" value="PUM3"/>
</dbReference>
<evidence type="ECO:0000256" key="3">
    <source>
        <dbReference type="PROSITE-ProRule" id="PRU00317"/>
    </source>
</evidence>
<dbReference type="Pfam" id="PF08144">
    <property type="entry name" value="CPL"/>
    <property type="match status" value="1"/>
</dbReference>
<name>A0AA39LDK7_9BILA</name>
<dbReference type="AlphaFoldDB" id="A0AA39LDK7"/>
<dbReference type="GO" id="GO:0005730">
    <property type="term" value="C:nucleolus"/>
    <property type="evidence" value="ECO:0007669"/>
    <property type="project" value="TreeGrafter"/>
</dbReference>
<keyword evidence="2" id="KW-0694">RNA-binding</keyword>
<evidence type="ECO:0000256" key="1">
    <source>
        <dbReference type="ARBA" id="ARBA00022737"/>
    </source>
</evidence>
<reference evidence="6" key="1">
    <citation type="submission" date="2023-06" db="EMBL/GenBank/DDBJ databases">
        <title>Genomic analysis of the entomopathogenic nematode Steinernema hermaphroditum.</title>
        <authorList>
            <person name="Schwarz E.M."/>
            <person name="Heppert J.K."/>
            <person name="Baniya A."/>
            <person name="Schwartz H.T."/>
            <person name="Tan C.-H."/>
            <person name="Antoshechkin I."/>
            <person name="Sternberg P.W."/>
            <person name="Goodrich-Blair H."/>
            <person name="Dillman A.R."/>
        </authorList>
    </citation>
    <scope>NUCLEOTIDE SEQUENCE</scope>
    <source>
        <strain evidence="6">PS9179</strain>
        <tissue evidence="6">Whole animal</tissue>
    </source>
</reference>
<dbReference type="PANTHER" id="PTHR13389:SF0">
    <property type="entry name" value="PUMILIO HOMOLOG 3"/>
    <property type="match status" value="1"/>
</dbReference>
<feature type="domain" description="PUM-HD" evidence="5">
    <location>
        <begin position="199"/>
        <end position="550"/>
    </location>
</feature>
<organism evidence="6 7">
    <name type="scientific">Steinernema hermaphroditum</name>
    <dbReference type="NCBI Taxonomy" id="289476"/>
    <lineage>
        <taxon>Eukaryota</taxon>
        <taxon>Metazoa</taxon>
        <taxon>Ecdysozoa</taxon>
        <taxon>Nematoda</taxon>
        <taxon>Chromadorea</taxon>
        <taxon>Rhabditida</taxon>
        <taxon>Tylenchina</taxon>
        <taxon>Panagrolaimomorpha</taxon>
        <taxon>Strongyloidoidea</taxon>
        <taxon>Steinernematidae</taxon>
        <taxon>Steinernema</taxon>
    </lineage>
</organism>